<sequence length="157" mass="17667">MSDAKLEITDEDIRFFEVALQEAKKCENVETAFNVGCVIVDALTNKVLTTGYSREIEGNTHAEENALNKLHGSRPRIKLYTTMIPCTKRLSGNKTCAERIVEYGNVETVYFGTPEPENFVVNDTCVGFLEKHEIRVVQIVGFQNDSLEANRHLLKKG</sequence>
<accession>A0A1R1PVH6</accession>
<dbReference type="SUPFAM" id="SSF53927">
    <property type="entry name" value="Cytidine deaminase-like"/>
    <property type="match status" value="1"/>
</dbReference>
<dbReference type="GO" id="GO:0006139">
    <property type="term" value="P:nucleobase-containing compound metabolic process"/>
    <property type="evidence" value="ECO:0007669"/>
    <property type="project" value="UniProtKB-ARBA"/>
</dbReference>
<keyword evidence="3" id="KW-1185">Reference proteome</keyword>
<gene>
    <name evidence="2" type="ORF">AX774_g1485</name>
</gene>
<evidence type="ECO:0000313" key="3">
    <source>
        <dbReference type="Proteomes" id="UP000188320"/>
    </source>
</evidence>
<evidence type="ECO:0000259" key="1">
    <source>
        <dbReference type="PROSITE" id="PS51747"/>
    </source>
</evidence>
<dbReference type="AlphaFoldDB" id="A0A1R1PVH6"/>
<dbReference type="EMBL" id="LSSK01000124">
    <property type="protein sequence ID" value="OMH84976.1"/>
    <property type="molecule type" value="Genomic_DNA"/>
</dbReference>
<reference evidence="3" key="1">
    <citation type="submission" date="2017-01" db="EMBL/GenBank/DDBJ databases">
        <authorList>
            <person name="Wang Y."/>
            <person name="White M."/>
            <person name="Kvist S."/>
            <person name="Moncalvo J.-M."/>
        </authorList>
    </citation>
    <scope>NUCLEOTIDE SEQUENCE [LARGE SCALE GENOMIC DNA]</scope>
    <source>
        <strain evidence="3">COL-18-3</strain>
    </source>
</reference>
<name>A0A1R1PVH6_ZANCU</name>
<comment type="caution">
    <text evidence="2">The sequence shown here is derived from an EMBL/GenBank/DDBJ whole genome shotgun (WGS) entry which is preliminary data.</text>
</comment>
<dbReference type="OrthoDB" id="252265at2759"/>
<feature type="domain" description="CMP/dCMP-type deaminase" evidence="1">
    <location>
        <begin position="10"/>
        <end position="122"/>
    </location>
</feature>
<proteinExistence type="predicted"/>
<dbReference type="PROSITE" id="PS51747">
    <property type="entry name" value="CYT_DCMP_DEAMINASES_2"/>
    <property type="match status" value="1"/>
</dbReference>
<dbReference type="GO" id="GO:0003824">
    <property type="term" value="F:catalytic activity"/>
    <property type="evidence" value="ECO:0007669"/>
    <property type="project" value="InterPro"/>
</dbReference>
<evidence type="ECO:0000313" key="2">
    <source>
        <dbReference type="EMBL" id="OMH84976.1"/>
    </source>
</evidence>
<protein>
    <submittedName>
        <fullName evidence="2">Bifunctional protein RIB2</fullName>
    </submittedName>
</protein>
<dbReference type="InterPro" id="IPR002125">
    <property type="entry name" value="CMP_dCMP_dom"/>
</dbReference>
<organism evidence="2 3">
    <name type="scientific">Zancudomyces culisetae</name>
    <name type="common">Gut fungus</name>
    <name type="synonym">Smittium culisetae</name>
    <dbReference type="NCBI Taxonomy" id="1213189"/>
    <lineage>
        <taxon>Eukaryota</taxon>
        <taxon>Fungi</taxon>
        <taxon>Fungi incertae sedis</taxon>
        <taxon>Zoopagomycota</taxon>
        <taxon>Kickxellomycotina</taxon>
        <taxon>Harpellomycetes</taxon>
        <taxon>Harpellales</taxon>
        <taxon>Legeriomycetaceae</taxon>
        <taxon>Zancudomyces</taxon>
    </lineage>
</organism>
<dbReference type="Pfam" id="PF18785">
    <property type="entry name" value="Inv-AAD"/>
    <property type="match status" value="1"/>
</dbReference>
<dbReference type="InterPro" id="IPR016193">
    <property type="entry name" value="Cytidine_deaminase-like"/>
</dbReference>
<dbReference type="Proteomes" id="UP000188320">
    <property type="component" value="Unassembled WGS sequence"/>
</dbReference>
<dbReference type="Gene3D" id="3.40.140.10">
    <property type="entry name" value="Cytidine Deaminase, domain 2"/>
    <property type="match status" value="1"/>
</dbReference>